<feature type="compositionally biased region" description="Polar residues" evidence="1">
    <location>
        <begin position="275"/>
        <end position="296"/>
    </location>
</feature>
<dbReference type="EMBL" id="JABRWO010000014">
    <property type="protein sequence ID" value="MBA2117351.1"/>
    <property type="molecule type" value="Genomic_DNA"/>
</dbReference>
<organism evidence="4 5">
    <name type="scientific">Bremerella alba</name>
    <dbReference type="NCBI Taxonomy" id="980252"/>
    <lineage>
        <taxon>Bacteria</taxon>
        <taxon>Pseudomonadati</taxon>
        <taxon>Planctomycetota</taxon>
        <taxon>Planctomycetia</taxon>
        <taxon>Pirellulales</taxon>
        <taxon>Pirellulaceae</taxon>
        <taxon>Bremerella</taxon>
    </lineage>
</organism>
<accession>A0A7V9A9N9</accession>
<evidence type="ECO:0000256" key="3">
    <source>
        <dbReference type="SAM" id="SignalP"/>
    </source>
</evidence>
<keyword evidence="2" id="KW-0472">Membrane</keyword>
<evidence type="ECO:0000256" key="1">
    <source>
        <dbReference type="SAM" id="MobiDB-lite"/>
    </source>
</evidence>
<gene>
    <name evidence="4" type="ORF">HOV93_45490</name>
</gene>
<evidence type="ECO:0000313" key="4">
    <source>
        <dbReference type="EMBL" id="MBA2117351.1"/>
    </source>
</evidence>
<keyword evidence="3" id="KW-0732">Signal</keyword>
<comment type="caution">
    <text evidence="4">The sequence shown here is derived from an EMBL/GenBank/DDBJ whole genome shotgun (WGS) entry which is preliminary data.</text>
</comment>
<protein>
    <recommendedName>
        <fullName evidence="6">SLA1 homology domain-containing protein</fullName>
    </recommendedName>
</protein>
<feature type="signal peptide" evidence="3">
    <location>
        <begin position="1"/>
        <end position="23"/>
    </location>
</feature>
<feature type="compositionally biased region" description="Basic and acidic residues" evidence="1">
    <location>
        <begin position="83"/>
        <end position="98"/>
    </location>
</feature>
<feature type="chain" id="PRO_5031527922" description="SLA1 homology domain-containing protein" evidence="3">
    <location>
        <begin position="24"/>
        <end position="380"/>
    </location>
</feature>
<name>A0A7V9A9N9_9BACT</name>
<dbReference type="RefSeq" id="WP_207398733.1">
    <property type="nucleotide sequence ID" value="NZ_JABRWO010000014.1"/>
</dbReference>
<evidence type="ECO:0008006" key="6">
    <source>
        <dbReference type="Google" id="ProtNLM"/>
    </source>
</evidence>
<evidence type="ECO:0000313" key="5">
    <source>
        <dbReference type="Proteomes" id="UP000551616"/>
    </source>
</evidence>
<feature type="region of interest" description="Disordered" evidence="1">
    <location>
        <begin position="74"/>
        <end position="98"/>
    </location>
</feature>
<dbReference type="Gene3D" id="2.30.30.700">
    <property type="entry name" value="SLA1 homology domain 1"/>
    <property type="match status" value="2"/>
</dbReference>
<keyword evidence="2" id="KW-1133">Transmembrane helix</keyword>
<proteinExistence type="predicted"/>
<keyword evidence="5" id="KW-1185">Reference proteome</keyword>
<dbReference type="Proteomes" id="UP000551616">
    <property type="component" value="Unassembled WGS sequence"/>
</dbReference>
<reference evidence="4 5" key="1">
    <citation type="submission" date="2020-05" db="EMBL/GenBank/DDBJ databases">
        <title>Bremerella alba sp. nov., a novel planctomycete isolated from the surface of the macroalga Fucus spiralis.</title>
        <authorList>
            <person name="Godinho O."/>
            <person name="Botelho R."/>
            <person name="Albuquerque L."/>
            <person name="Wiegand S."/>
            <person name="Da Costa M.S."/>
            <person name="Lobo-Da-Cunha A."/>
            <person name="Jogler C."/>
            <person name="Lage O.M."/>
        </authorList>
    </citation>
    <scope>NUCLEOTIDE SEQUENCE [LARGE SCALE GENOMIC DNA]</scope>
    <source>
        <strain evidence="4 5">FF15</strain>
    </source>
</reference>
<feature type="compositionally biased region" description="Pro residues" evidence="1">
    <location>
        <begin position="208"/>
        <end position="218"/>
    </location>
</feature>
<keyword evidence="2" id="KW-0812">Transmembrane</keyword>
<feature type="compositionally biased region" description="Low complexity" evidence="1">
    <location>
        <begin position="244"/>
        <end position="260"/>
    </location>
</feature>
<feature type="region of interest" description="Disordered" evidence="1">
    <location>
        <begin position="185"/>
        <end position="302"/>
    </location>
</feature>
<feature type="compositionally biased region" description="Low complexity" evidence="1">
    <location>
        <begin position="190"/>
        <end position="202"/>
    </location>
</feature>
<sequence length="380" mass="41509">MLASRHFLYVPLLICLFAVGVSAQEAREWTDANGRSLSGKFLELTADNNVRIDSNGEIFVIPLSAFVEADQQYAKQQQANASKPKEMPKPRIDKSDDSLFENRDWSDYKDESIRAKFVRMHEGYVILLQGANAQKVSFHILSKKDQDWLRGHLQKRGEEDKIVSPDEMELEDPSVHTEMNQYIARRPSVPGNNQPGNNRPGGSRTPAYVPPGNTPYQPPAENMNSGGGPTSPTSSNPEAPYDPNQGGNNNSAATNTPNNSFGEVDPAKEMVAANSPDSSGTDTNSQASEGDSSPGFSNRFRNKSSGVQPGFCPNCRMELPQGVGPGDHCPRCNVFLEEWVTPGTGPPVEAWYERYPILYIVGGAVVAIGALSLLSKKFYG</sequence>
<feature type="transmembrane region" description="Helical" evidence="2">
    <location>
        <begin position="356"/>
        <end position="374"/>
    </location>
</feature>
<evidence type="ECO:0000256" key="2">
    <source>
        <dbReference type="SAM" id="Phobius"/>
    </source>
</evidence>
<dbReference type="AlphaFoldDB" id="A0A7V9A9N9"/>